<dbReference type="SUPFAM" id="SSF52540">
    <property type="entry name" value="P-loop containing nucleoside triphosphate hydrolases"/>
    <property type="match status" value="1"/>
</dbReference>
<evidence type="ECO:0000259" key="1">
    <source>
        <dbReference type="Pfam" id="PF13538"/>
    </source>
</evidence>
<dbReference type="InterPro" id="IPR027417">
    <property type="entry name" value="P-loop_NTPase"/>
</dbReference>
<dbReference type="GO" id="GO:0005524">
    <property type="term" value="F:ATP binding"/>
    <property type="evidence" value="ECO:0007669"/>
    <property type="project" value="InterPro"/>
</dbReference>
<dbReference type="GO" id="GO:0003677">
    <property type="term" value="F:DNA binding"/>
    <property type="evidence" value="ECO:0007669"/>
    <property type="project" value="InterPro"/>
</dbReference>
<gene>
    <name evidence="2" type="ORF">EDD41_2380</name>
</gene>
<dbReference type="PANTHER" id="PTHR11070:SF59">
    <property type="entry name" value="DNA 3'-5' HELICASE"/>
    <property type="match status" value="1"/>
</dbReference>
<dbReference type="InterPro" id="IPR027785">
    <property type="entry name" value="UvrD-like_helicase_C"/>
</dbReference>
<dbReference type="Pfam" id="PF13538">
    <property type="entry name" value="UvrD_C_2"/>
    <property type="match status" value="1"/>
</dbReference>
<name>A0A3N1ZWE5_9ACTN</name>
<reference evidence="2 3" key="1">
    <citation type="submission" date="2018-11" db="EMBL/GenBank/DDBJ databases">
        <title>Sequencing the genomes of 1000 actinobacteria strains.</title>
        <authorList>
            <person name="Klenk H.-P."/>
        </authorList>
    </citation>
    <scope>NUCLEOTIDE SEQUENCE [LARGE SCALE GENOMIC DNA]</scope>
    <source>
        <strain evidence="2 3">DSM 10546</strain>
    </source>
</reference>
<organism evidence="2 3">
    <name type="scientific">Luteococcus japonicus</name>
    <dbReference type="NCBI Taxonomy" id="33984"/>
    <lineage>
        <taxon>Bacteria</taxon>
        <taxon>Bacillati</taxon>
        <taxon>Actinomycetota</taxon>
        <taxon>Actinomycetes</taxon>
        <taxon>Propionibacteriales</taxon>
        <taxon>Propionibacteriaceae</taxon>
        <taxon>Luteococcus</taxon>
    </lineage>
</organism>
<dbReference type="Gene3D" id="3.40.50.300">
    <property type="entry name" value="P-loop containing nucleotide triphosphate hydrolases"/>
    <property type="match status" value="2"/>
</dbReference>
<dbReference type="GO" id="GO:0033202">
    <property type="term" value="C:DNA helicase complex"/>
    <property type="evidence" value="ECO:0007669"/>
    <property type="project" value="TreeGrafter"/>
</dbReference>
<evidence type="ECO:0000313" key="2">
    <source>
        <dbReference type="EMBL" id="ROR55126.1"/>
    </source>
</evidence>
<evidence type="ECO:0000313" key="3">
    <source>
        <dbReference type="Proteomes" id="UP000275749"/>
    </source>
</evidence>
<keyword evidence="2" id="KW-0347">Helicase</keyword>
<comment type="caution">
    <text evidence="2">The sequence shown here is derived from an EMBL/GenBank/DDBJ whole genome shotgun (WGS) entry which is preliminary data.</text>
</comment>
<keyword evidence="2" id="KW-0067">ATP-binding</keyword>
<sequence length="452" mass="49261">MTGSLPRAGVVVAPAGYGKTHRVSEIIRSGLRVLVLTHTHVAVNNARRRQGVPHGVKLETIDAFARRLCLCFPTLSGVPTETTDWRVFEEGATAVLHSPAVATALAASYDQVVVDEFQDCSKKQVALLHALAALLPTLALGDPLQSLFDLLDPTQAATWEAKTSAWVDQEELTYPWRWHDQPDRGAWISRTRTALLEGSPVELDDPSTRVHRVSQQHGAYLSRLMRGPGSWAVIAGDAKNPNLPSTLAKTHPWNRLTVLEVGQPKELVDFTDAWESGRRTLAVLQLIKQCASNTTKVPGFTSCHANAATNKPSRSNAPLAALANQLVEQASPEAALALIDIVLDHPDTHLYRPQLLSRAQRALCIAQTEQTPLLAALARVDNQLRHMGNNPGNGPVVGSVLRMKGLEFDHVIIVQPERLDSPEEIYVALTRAKQTCTIVVKEGQAVPWLASP</sequence>
<dbReference type="PANTHER" id="PTHR11070">
    <property type="entry name" value="UVRD / RECB / PCRA DNA HELICASE FAMILY MEMBER"/>
    <property type="match status" value="1"/>
</dbReference>
<dbReference type="EMBL" id="RKHG01000001">
    <property type="protein sequence ID" value="ROR55126.1"/>
    <property type="molecule type" value="Genomic_DNA"/>
</dbReference>
<dbReference type="InterPro" id="IPR000212">
    <property type="entry name" value="DNA_helicase_UvrD/REP"/>
</dbReference>
<accession>A0A3N1ZWE5</accession>
<dbReference type="GO" id="GO:0043138">
    <property type="term" value="F:3'-5' DNA helicase activity"/>
    <property type="evidence" value="ECO:0007669"/>
    <property type="project" value="TreeGrafter"/>
</dbReference>
<feature type="domain" description="UvrD-like helicase C-terminal" evidence="1">
    <location>
        <begin position="397"/>
        <end position="439"/>
    </location>
</feature>
<proteinExistence type="predicted"/>
<dbReference type="GO" id="GO:0005829">
    <property type="term" value="C:cytosol"/>
    <property type="evidence" value="ECO:0007669"/>
    <property type="project" value="TreeGrafter"/>
</dbReference>
<keyword evidence="2" id="KW-0547">Nucleotide-binding</keyword>
<protein>
    <submittedName>
        <fullName evidence="2">UvrD-like helicase family protein</fullName>
    </submittedName>
</protein>
<dbReference type="Pfam" id="PF13245">
    <property type="entry name" value="AAA_19"/>
    <property type="match status" value="1"/>
</dbReference>
<dbReference type="Proteomes" id="UP000275749">
    <property type="component" value="Unassembled WGS sequence"/>
</dbReference>
<keyword evidence="2" id="KW-0378">Hydrolase</keyword>
<dbReference type="GO" id="GO:0000725">
    <property type="term" value="P:recombinational repair"/>
    <property type="evidence" value="ECO:0007669"/>
    <property type="project" value="TreeGrafter"/>
</dbReference>
<dbReference type="AlphaFoldDB" id="A0A3N1ZWE5"/>